<dbReference type="PANTHER" id="PTHR48017">
    <property type="entry name" value="OS05G0424000 PROTEIN-RELATED"/>
    <property type="match status" value="1"/>
</dbReference>
<feature type="transmembrane region" description="Helical" evidence="11">
    <location>
        <begin position="327"/>
        <end position="348"/>
    </location>
</feature>
<accession>A0A5D3BXJ5</accession>
<dbReference type="Pfam" id="PF01490">
    <property type="entry name" value="Aa_trans"/>
    <property type="match status" value="1"/>
</dbReference>
<dbReference type="InterPro" id="IPR036396">
    <property type="entry name" value="Cyt_P450_sf"/>
</dbReference>
<dbReference type="AlphaFoldDB" id="A0A5D3BXJ5"/>
<keyword evidence="9" id="KW-0927">Auxin signaling pathway</keyword>
<dbReference type="EMBL" id="SSTD01015334">
    <property type="protein sequence ID" value="TYK02819.1"/>
    <property type="molecule type" value="Genomic_DNA"/>
</dbReference>
<dbReference type="Proteomes" id="UP000321947">
    <property type="component" value="Unassembled WGS sequence"/>
</dbReference>
<dbReference type="GO" id="GO:0020037">
    <property type="term" value="F:heme binding"/>
    <property type="evidence" value="ECO:0007669"/>
    <property type="project" value="InterPro"/>
</dbReference>
<evidence type="ECO:0000256" key="8">
    <source>
        <dbReference type="ARBA" id="ARBA00023136"/>
    </source>
</evidence>
<evidence type="ECO:0000259" key="12">
    <source>
        <dbReference type="Pfam" id="PF01490"/>
    </source>
</evidence>
<dbReference type="Gene3D" id="1.10.630.10">
    <property type="entry name" value="Cytochrome P450"/>
    <property type="match status" value="1"/>
</dbReference>
<comment type="function">
    <text evidence="10">Carrier protein involved in proton-driven auxin influx. Mediates the formation of auxin gradient from developing leaves (site of auxin biosynthesis) to tips by contributing to the loading of auxin in vascular tissues and facilitating acropetal (base to tip) auxin transport within inner tissues of the root apex, and basipetal (tip to base) auxin transport within outer tissues of the root apex. May be involved in lateral roots and nodules formation.</text>
</comment>
<feature type="transmembrane region" description="Helical" evidence="11">
    <location>
        <begin position="235"/>
        <end position="261"/>
    </location>
</feature>
<dbReference type="GO" id="GO:0015293">
    <property type="term" value="F:symporter activity"/>
    <property type="evidence" value="ECO:0007669"/>
    <property type="project" value="UniProtKB-KW"/>
</dbReference>
<comment type="subcellular location">
    <subcellularLocation>
        <location evidence="1">Endomembrane system</location>
        <topology evidence="1">Multi-pass membrane protein</topology>
    </subcellularLocation>
</comment>
<dbReference type="InterPro" id="IPR001128">
    <property type="entry name" value="Cyt_P450"/>
</dbReference>
<evidence type="ECO:0000256" key="5">
    <source>
        <dbReference type="ARBA" id="ARBA00022847"/>
    </source>
</evidence>
<evidence type="ECO:0000256" key="4">
    <source>
        <dbReference type="ARBA" id="ARBA00022692"/>
    </source>
</evidence>
<sequence length="364" mass="40076">MDFVLQSFPISTFLFFILPLVFLLHASIFRRPRRPPLPPGPKGLPLLGNMLMRDQLTHRGLAALAKRYGGIFHLHIGFVHMVVISDPDAARNVLQAAHRLKILFGLAGFEGTELHGNLTQVQLLDALELFMKQQVYFLISTDVAARDLMEKTIVLALATGQKRFSVTLCKFVEKYAEILASQGQLTMALEYVKLLGSEELTHELVILRDRISLSTESGFGIVEIIFSQIKDFDQLWWLSIVASVMSFTYSTIGLGLGVAQITANGKIGGSLTGIIIGTVTQTQKVWRSFQALGDIAFAYSYSIILIEIQDTLKSPPSEAKTMKKATLVSVSVTTLFYMLCGAAGYAPFGDMAPGNLLTGFGFYI</sequence>
<protein>
    <submittedName>
        <fullName evidence="13">Amino acid permease 3-like</fullName>
    </submittedName>
</protein>
<evidence type="ECO:0000313" key="13">
    <source>
        <dbReference type="EMBL" id="TYK02819.1"/>
    </source>
</evidence>
<evidence type="ECO:0000256" key="10">
    <source>
        <dbReference type="ARBA" id="ARBA00045588"/>
    </source>
</evidence>
<gene>
    <name evidence="13" type="ORF">E5676_scaffold218G00090</name>
</gene>
<dbReference type="InterPro" id="IPR013057">
    <property type="entry name" value="AA_transpt_TM"/>
</dbReference>
<keyword evidence="7 11" id="KW-1133">Transmembrane helix</keyword>
<evidence type="ECO:0000256" key="1">
    <source>
        <dbReference type="ARBA" id="ARBA00004127"/>
    </source>
</evidence>
<dbReference type="GO" id="GO:0012505">
    <property type="term" value="C:endomembrane system"/>
    <property type="evidence" value="ECO:0007669"/>
    <property type="project" value="UniProtKB-SubCell"/>
</dbReference>
<feature type="transmembrane region" description="Helical" evidence="11">
    <location>
        <begin position="6"/>
        <end position="24"/>
    </location>
</feature>
<proteinExistence type="inferred from homology"/>
<organism evidence="13 14">
    <name type="scientific">Cucumis melo var. makuwa</name>
    <name type="common">Oriental melon</name>
    <dbReference type="NCBI Taxonomy" id="1194695"/>
    <lineage>
        <taxon>Eukaryota</taxon>
        <taxon>Viridiplantae</taxon>
        <taxon>Streptophyta</taxon>
        <taxon>Embryophyta</taxon>
        <taxon>Tracheophyta</taxon>
        <taxon>Spermatophyta</taxon>
        <taxon>Magnoliopsida</taxon>
        <taxon>eudicotyledons</taxon>
        <taxon>Gunneridae</taxon>
        <taxon>Pentapetalae</taxon>
        <taxon>rosids</taxon>
        <taxon>fabids</taxon>
        <taxon>Cucurbitales</taxon>
        <taxon>Cucurbitaceae</taxon>
        <taxon>Benincaseae</taxon>
        <taxon>Cucumis</taxon>
    </lineage>
</organism>
<comment type="caution">
    <text evidence="13">The sequence shown here is derived from an EMBL/GenBank/DDBJ whole genome shotgun (WGS) entry which is preliminary data.</text>
</comment>
<keyword evidence="3" id="KW-0813">Transport</keyword>
<keyword evidence="6" id="KW-0029">Amino-acid transport</keyword>
<feature type="domain" description="Amino acid transporter transmembrane" evidence="12">
    <location>
        <begin position="219"/>
        <end position="363"/>
    </location>
</feature>
<evidence type="ECO:0000256" key="11">
    <source>
        <dbReference type="SAM" id="Phobius"/>
    </source>
</evidence>
<evidence type="ECO:0000313" key="14">
    <source>
        <dbReference type="Proteomes" id="UP000321947"/>
    </source>
</evidence>
<keyword evidence="8 11" id="KW-0472">Membrane</keyword>
<dbReference type="GO" id="GO:0016705">
    <property type="term" value="F:oxidoreductase activity, acting on paired donors, with incorporation or reduction of molecular oxygen"/>
    <property type="evidence" value="ECO:0007669"/>
    <property type="project" value="InterPro"/>
</dbReference>
<name>A0A5D3BXJ5_CUCMM</name>
<reference evidence="13 14" key="1">
    <citation type="submission" date="2019-08" db="EMBL/GenBank/DDBJ databases">
        <title>Draft genome sequences of two oriental melons (Cucumis melo L. var makuwa).</title>
        <authorList>
            <person name="Kwon S.-Y."/>
        </authorList>
    </citation>
    <scope>NUCLEOTIDE SEQUENCE [LARGE SCALE GENOMIC DNA]</scope>
    <source>
        <strain evidence="14">cv. Chang Bougi</strain>
        <tissue evidence="13">Leaf</tissue>
    </source>
</reference>
<dbReference type="Pfam" id="PF00067">
    <property type="entry name" value="p450"/>
    <property type="match status" value="1"/>
</dbReference>
<evidence type="ECO:0000256" key="9">
    <source>
        <dbReference type="ARBA" id="ARBA00023294"/>
    </source>
</evidence>
<evidence type="ECO:0000256" key="7">
    <source>
        <dbReference type="ARBA" id="ARBA00022989"/>
    </source>
</evidence>
<comment type="similarity">
    <text evidence="2">Belongs to the amino acid/polyamine transporter 2 family. Amino acid/auxin permease (AAAP) (TC 2.A.18.1) subfamily.</text>
</comment>
<dbReference type="Gene3D" id="1.25.40.1030">
    <property type="match status" value="1"/>
</dbReference>
<keyword evidence="4 11" id="KW-0812">Transmembrane</keyword>
<keyword evidence="5" id="KW-0769">Symport</keyword>
<dbReference type="GO" id="GO:0004497">
    <property type="term" value="F:monooxygenase activity"/>
    <property type="evidence" value="ECO:0007669"/>
    <property type="project" value="InterPro"/>
</dbReference>
<evidence type="ECO:0000256" key="3">
    <source>
        <dbReference type="ARBA" id="ARBA00022448"/>
    </source>
</evidence>
<dbReference type="SUPFAM" id="SSF48264">
    <property type="entry name" value="Cytochrome P450"/>
    <property type="match status" value="1"/>
</dbReference>
<dbReference type="GO" id="GO:0005506">
    <property type="term" value="F:iron ion binding"/>
    <property type="evidence" value="ECO:0007669"/>
    <property type="project" value="InterPro"/>
</dbReference>
<evidence type="ECO:0000256" key="2">
    <source>
        <dbReference type="ARBA" id="ARBA00005590"/>
    </source>
</evidence>
<dbReference type="GO" id="GO:0006865">
    <property type="term" value="P:amino acid transport"/>
    <property type="evidence" value="ECO:0007669"/>
    <property type="project" value="UniProtKB-KW"/>
</dbReference>
<evidence type="ECO:0000256" key="6">
    <source>
        <dbReference type="ARBA" id="ARBA00022970"/>
    </source>
</evidence>
<dbReference type="GO" id="GO:0009734">
    <property type="term" value="P:auxin-activated signaling pathway"/>
    <property type="evidence" value="ECO:0007669"/>
    <property type="project" value="UniProtKB-KW"/>
</dbReference>